<sequence>MAIINNKNSYRFILISSFILLNLLILYGLSSIIAFMNSGADRAAILHLDKEPINTYLPKVEWEKDGNEGREIEPQTLKTIEKHYLFSWYVKNNALNKNINAGLADYFTQNSYNQLKKIVKENKTQKITIDNTTLKHHLKLEFYSEDGQQVVITDKNVVEFQNIYKNKKFIASVKDTSLYKVILLLEDGYWRVRHIVKMTKEPEKSEQNEKGIFTIQNQKICKSGIPFKIKGINYYPKDSPWDMYGKKYDSTVINKDFRIIKKANLNTIRIFVPYEDFGKADIKKDKLDKLIQIIKMAKNNNLFVIVTLFDFYSDYSIESWTLTHRHAEKIVTACTELDNILAWDIKNEPNLDFEKRKKQNVIPWLENMIDMIKQIDRKHLLTIGYSNKESAEILKDKVDFISFHYYEEPKTFLDSYHLVVKKTKKPVIVGEFGLSSNKNFWNWFGNSKKSQAQYHKGMQEYFRNNDISFISWTLYDFPIVPDSVFGNRFWIKNKQKNFGFIDKNGKKKPSFLFISH</sequence>
<evidence type="ECO:0000313" key="6">
    <source>
        <dbReference type="Proteomes" id="UP000288951"/>
    </source>
</evidence>
<evidence type="ECO:0000313" key="5">
    <source>
        <dbReference type="Proteomes" id="UP000238180"/>
    </source>
</evidence>
<accession>A0A2N9PB46</accession>
<evidence type="ECO:0000259" key="2">
    <source>
        <dbReference type="Pfam" id="PF11790"/>
    </source>
</evidence>
<dbReference type="EMBL" id="RQSM01000003">
    <property type="protein sequence ID" value="RVU90921.1"/>
    <property type="molecule type" value="Genomic_DNA"/>
</dbReference>
<feature type="transmembrane region" description="Helical" evidence="1">
    <location>
        <begin position="12"/>
        <end position="36"/>
    </location>
</feature>
<dbReference type="EMBL" id="OLKH01000091">
    <property type="protein sequence ID" value="SPE77555.1"/>
    <property type="molecule type" value="Genomic_DNA"/>
</dbReference>
<dbReference type="InterPro" id="IPR024655">
    <property type="entry name" value="Asl1_glyco_hydro_catalytic"/>
</dbReference>
<proteinExistence type="predicted"/>
<evidence type="ECO:0000313" key="3">
    <source>
        <dbReference type="EMBL" id="RVU90921.1"/>
    </source>
</evidence>
<dbReference type="AlphaFoldDB" id="A0A2N9PB46"/>
<keyword evidence="1" id="KW-1133">Transmembrane helix</keyword>
<gene>
    <name evidence="3" type="ORF">EH230_08430</name>
    <name evidence="4" type="ORF">FLACOL_01550</name>
</gene>
<dbReference type="GO" id="GO:0004553">
    <property type="term" value="F:hydrolase activity, hydrolyzing O-glycosyl compounds"/>
    <property type="evidence" value="ECO:0007669"/>
    <property type="project" value="InterPro"/>
</dbReference>
<dbReference type="RefSeq" id="WP_105196216.1">
    <property type="nucleotide sequence ID" value="NZ_OLKH01000091.1"/>
</dbReference>
<keyword evidence="1" id="KW-0472">Membrane</keyword>
<reference evidence="4" key="1">
    <citation type="submission" date="2018-02" db="EMBL/GenBank/DDBJ databases">
        <authorList>
            <person name="Cohen D.B."/>
            <person name="Kent A.D."/>
        </authorList>
    </citation>
    <scope>NUCLEOTIDE SEQUENCE [LARGE SCALE GENOMIC DNA]</scope>
    <source>
        <strain evidence="4">CIP109753</strain>
    </source>
</reference>
<dbReference type="InterPro" id="IPR017853">
    <property type="entry name" value="GH"/>
</dbReference>
<keyword evidence="4" id="KW-0378">Hydrolase</keyword>
<reference evidence="3" key="2">
    <citation type="submission" date="2018-12" db="EMBL/GenBank/DDBJ databases">
        <title>Draft genome sequence of Flaovobacterium columnare ARS1 isolated from channel catfish in Alabama.</title>
        <authorList>
            <person name="Cai W."/>
            <person name="Arias C."/>
        </authorList>
    </citation>
    <scope>NUCLEOTIDE SEQUENCE [LARGE SCALE GENOMIC DNA]</scope>
    <source>
        <strain evidence="3">ARS1</strain>
    </source>
</reference>
<name>A0A2N9PB46_9FLAO</name>
<protein>
    <submittedName>
        <fullName evidence="3 4">Glycosyl hydrolase family 5</fullName>
    </submittedName>
</protein>
<dbReference type="OrthoDB" id="9774262at2"/>
<organism evidence="4 5">
    <name type="scientific">Flavobacterium columnare</name>
    <dbReference type="NCBI Taxonomy" id="996"/>
    <lineage>
        <taxon>Bacteria</taxon>
        <taxon>Pseudomonadati</taxon>
        <taxon>Bacteroidota</taxon>
        <taxon>Flavobacteriia</taxon>
        <taxon>Flavobacteriales</taxon>
        <taxon>Flavobacteriaceae</taxon>
        <taxon>Flavobacterium</taxon>
    </lineage>
</organism>
<dbReference type="Proteomes" id="UP000238180">
    <property type="component" value="Unassembled WGS sequence"/>
</dbReference>
<dbReference type="PANTHER" id="PTHR31451">
    <property type="match status" value="1"/>
</dbReference>
<dbReference type="Gene3D" id="3.20.20.80">
    <property type="entry name" value="Glycosidases"/>
    <property type="match status" value="1"/>
</dbReference>
<dbReference type="Proteomes" id="UP000288951">
    <property type="component" value="Unassembled WGS sequence"/>
</dbReference>
<dbReference type="SUPFAM" id="SSF51445">
    <property type="entry name" value="(Trans)glycosidases"/>
    <property type="match status" value="1"/>
</dbReference>
<dbReference type="InterPro" id="IPR045053">
    <property type="entry name" value="MAN-like"/>
</dbReference>
<evidence type="ECO:0000256" key="1">
    <source>
        <dbReference type="SAM" id="Phobius"/>
    </source>
</evidence>
<feature type="domain" description="Asl1-like glycosyl hydrolase catalytic" evidence="2">
    <location>
        <begin position="396"/>
        <end position="467"/>
    </location>
</feature>
<keyword evidence="6" id="KW-1185">Reference proteome</keyword>
<dbReference type="Pfam" id="PF11790">
    <property type="entry name" value="Glyco_hydro_cc"/>
    <property type="match status" value="1"/>
</dbReference>
<evidence type="ECO:0000313" key="4">
    <source>
        <dbReference type="EMBL" id="SPE77555.1"/>
    </source>
</evidence>
<keyword evidence="1" id="KW-0812">Transmembrane</keyword>